<dbReference type="SMART" id="SM00355">
    <property type="entry name" value="ZnF_C2H2"/>
    <property type="match status" value="3"/>
</dbReference>
<organism evidence="4 5">
    <name type="scientific">Aspergillus ellipticus CBS 707.79</name>
    <dbReference type="NCBI Taxonomy" id="1448320"/>
    <lineage>
        <taxon>Eukaryota</taxon>
        <taxon>Fungi</taxon>
        <taxon>Dikarya</taxon>
        <taxon>Ascomycota</taxon>
        <taxon>Pezizomycotina</taxon>
        <taxon>Eurotiomycetes</taxon>
        <taxon>Eurotiomycetidae</taxon>
        <taxon>Eurotiales</taxon>
        <taxon>Aspergillaceae</taxon>
        <taxon>Aspergillus</taxon>
        <taxon>Aspergillus subgen. Circumdati</taxon>
    </lineage>
</organism>
<feature type="compositionally biased region" description="Low complexity" evidence="2">
    <location>
        <begin position="24"/>
        <end position="39"/>
    </location>
</feature>
<feature type="compositionally biased region" description="Low complexity" evidence="2">
    <location>
        <begin position="146"/>
        <end position="161"/>
    </location>
</feature>
<protein>
    <recommendedName>
        <fullName evidence="3">C2H2-type domain-containing protein</fullName>
    </recommendedName>
</protein>
<evidence type="ECO:0000256" key="1">
    <source>
        <dbReference type="PROSITE-ProRule" id="PRU00042"/>
    </source>
</evidence>
<keyword evidence="1" id="KW-0863">Zinc-finger</keyword>
<gene>
    <name evidence="4" type="ORF">BO71DRAFT_50994</name>
</gene>
<dbReference type="InterPro" id="IPR013087">
    <property type="entry name" value="Znf_C2H2_type"/>
</dbReference>
<dbReference type="EMBL" id="KZ825946">
    <property type="protein sequence ID" value="PYH91391.1"/>
    <property type="molecule type" value="Genomic_DNA"/>
</dbReference>
<feature type="compositionally biased region" description="Basic residues" evidence="2">
    <location>
        <begin position="169"/>
        <end position="178"/>
    </location>
</feature>
<keyword evidence="5" id="KW-1185">Reference proteome</keyword>
<evidence type="ECO:0000313" key="4">
    <source>
        <dbReference type="EMBL" id="PYH91391.1"/>
    </source>
</evidence>
<dbReference type="PROSITE" id="PS50157">
    <property type="entry name" value="ZINC_FINGER_C2H2_2"/>
    <property type="match status" value="1"/>
</dbReference>
<reference evidence="4 5" key="1">
    <citation type="submission" date="2018-02" db="EMBL/GenBank/DDBJ databases">
        <title>The genomes of Aspergillus section Nigri reveals drivers in fungal speciation.</title>
        <authorList>
            <consortium name="DOE Joint Genome Institute"/>
            <person name="Vesth T.C."/>
            <person name="Nybo J."/>
            <person name="Theobald S."/>
            <person name="Brandl J."/>
            <person name="Frisvad J.C."/>
            <person name="Nielsen K.F."/>
            <person name="Lyhne E.K."/>
            <person name="Kogle M.E."/>
            <person name="Kuo A."/>
            <person name="Riley R."/>
            <person name="Clum A."/>
            <person name="Nolan M."/>
            <person name="Lipzen A."/>
            <person name="Salamov A."/>
            <person name="Henrissat B."/>
            <person name="Wiebenga A."/>
            <person name="De vries R.P."/>
            <person name="Grigoriev I.V."/>
            <person name="Mortensen U.H."/>
            <person name="Andersen M.R."/>
            <person name="Baker S.E."/>
        </authorList>
    </citation>
    <scope>NUCLEOTIDE SEQUENCE [LARGE SCALE GENOMIC DNA]</scope>
    <source>
        <strain evidence="4 5">CBS 707.79</strain>
    </source>
</reference>
<dbReference type="PROSITE" id="PS00028">
    <property type="entry name" value="ZINC_FINGER_C2H2_1"/>
    <property type="match status" value="1"/>
</dbReference>
<evidence type="ECO:0000259" key="3">
    <source>
        <dbReference type="PROSITE" id="PS50157"/>
    </source>
</evidence>
<dbReference type="AlphaFoldDB" id="A0A319D2T2"/>
<dbReference type="VEuPathDB" id="FungiDB:BO71DRAFT_50994"/>
<proteinExistence type="predicted"/>
<feature type="compositionally biased region" description="Low complexity" evidence="2">
    <location>
        <begin position="98"/>
        <end position="115"/>
    </location>
</feature>
<feature type="compositionally biased region" description="Polar residues" evidence="2">
    <location>
        <begin position="14"/>
        <end position="23"/>
    </location>
</feature>
<dbReference type="STRING" id="1448320.A0A319D2T2"/>
<feature type="domain" description="C2H2-type" evidence="3">
    <location>
        <begin position="190"/>
        <end position="218"/>
    </location>
</feature>
<dbReference type="Proteomes" id="UP000247810">
    <property type="component" value="Unassembled WGS sequence"/>
</dbReference>
<dbReference type="OrthoDB" id="5399138at2759"/>
<evidence type="ECO:0000256" key="2">
    <source>
        <dbReference type="SAM" id="MobiDB-lite"/>
    </source>
</evidence>
<accession>A0A319D2T2</accession>
<keyword evidence="1" id="KW-0479">Metal-binding</keyword>
<dbReference type="GO" id="GO:0008270">
    <property type="term" value="F:zinc ion binding"/>
    <property type="evidence" value="ECO:0007669"/>
    <property type="project" value="UniProtKB-KW"/>
</dbReference>
<feature type="region of interest" description="Disordered" evidence="2">
    <location>
        <begin position="1"/>
        <end position="184"/>
    </location>
</feature>
<evidence type="ECO:0000313" key="5">
    <source>
        <dbReference type="Proteomes" id="UP000247810"/>
    </source>
</evidence>
<keyword evidence="1" id="KW-0862">Zinc</keyword>
<sequence>MSNSLPGLPYENPNPATFSPSDWLNQPLNQFLPLNSPQPSNSNDYPFPPTTFFNRPSPGLPRRRSRYFRGPGANGRPVAIPISRTPPSSMDPLQRWQESPPESEAASLSAIANALQRTSVREEAATRRYSRGRTSSNASVDGWTIGSSRSTTSSTGSRTSSFQSVKTTSRGRVRKARKPQAPADAEKRRYPCTFCCDTFKRKHDWTRHEKSLHLDLDQWVCTPHGGSVQSPATGRTNCAYCNVLDPSDEHLESHNHNACHKDQEIRTFRRKDHLVQHLRVFHRLDTMPIIDDWKMEPPTVVSRCGFCNEQLPSWKARGDHLSEHFRRGLTIKDWKGDHGLVPEIAAQVRNALPPYVLGNEAGTMIPFSATDPRTKDHLYQMSQENGWDVHATGNEQSEEIGLSEGPGLELNSKTYANFLVSHLEQFAQQSISQGMFPDDQMLQDECRRLIYGDLDAWEQTIADNPEWLSEFRTRHLIPQNLSLQNPAHMR</sequence>
<name>A0A319D2T2_9EURO</name>